<name>A0A1F6NE77_9BACT</name>
<keyword evidence="1" id="KW-0472">Membrane</keyword>
<evidence type="ECO:0000313" key="2">
    <source>
        <dbReference type="EMBL" id="OGH82119.1"/>
    </source>
</evidence>
<proteinExistence type="predicted"/>
<feature type="transmembrane region" description="Helical" evidence="1">
    <location>
        <begin position="282"/>
        <end position="302"/>
    </location>
</feature>
<keyword evidence="1" id="KW-0812">Transmembrane</keyword>
<sequence>MIQQGKNKMFSVGLAFFFCVSLALPLVARAAELYFGSSSNEQGLGNQFAVGVFVDSQQEIVNAFEGQIVFSPEYLDLKDILDGDSMVNFWIERPSVDLECADVCKLKFSGVTPGGYFGDKGHIFSVVFEAKKIGSADIQIEGGKVLLHDGRGTEAELTVSPIKLEVVEDSATAEFKYPFDSEPPESFIPFVSQDGEIFENKLFLVFATQDKLSGVDYYEVAEKKWKEADNYDELNWKTAASPYLLKDQNLTSYIYVKAVDKSGNNRIQIISPEKTANLLQRYAIYGIILLMGLLVVLSFYILRRKYGGGNRETD</sequence>
<organism evidence="2 3">
    <name type="scientific">Candidatus Magasanikbacteria bacterium RIFOXYB1_FULL_40_15</name>
    <dbReference type="NCBI Taxonomy" id="1798697"/>
    <lineage>
        <taxon>Bacteria</taxon>
        <taxon>Candidatus Magasanikiibacteriota</taxon>
    </lineage>
</organism>
<gene>
    <name evidence="2" type="ORF">A2373_01835</name>
</gene>
<accession>A0A1F6NE77</accession>
<keyword evidence="1" id="KW-1133">Transmembrane helix</keyword>
<evidence type="ECO:0008006" key="4">
    <source>
        <dbReference type="Google" id="ProtNLM"/>
    </source>
</evidence>
<dbReference type="STRING" id="1798697.A2373_01835"/>
<dbReference type="EMBL" id="MFQS01000050">
    <property type="protein sequence ID" value="OGH82119.1"/>
    <property type="molecule type" value="Genomic_DNA"/>
</dbReference>
<dbReference type="CDD" id="cd08547">
    <property type="entry name" value="Type_II_cohesin"/>
    <property type="match status" value="1"/>
</dbReference>
<reference evidence="2 3" key="1">
    <citation type="journal article" date="2016" name="Nat. Commun.">
        <title>Thousands of microbial genomes shed light on interconnected biogeochemical processes in an aquifer system.</title>
        <authorList>
            <person name="Anantharaman K."/>
            <person name="Brown C.T."/>
            <person name="Hug L.A."/>
            <person name="Sharon I."/>
            <person name="Castelle C.J."/>
            <person name="Probst A.J."/>
            <person name="Thomas B.C."/>
            <person name="Singh A."/>
            <person name="Wilkins M.J."/>
            <person name="Karaoz U."/>
            <person name="Brodie E.L."/>
            <person name="Williams K.H."/>
            <person name="Hubbard S.S."/>
            <person name="Banfield J.F."/>
        </authorList>
    </citation>
    <scope>NUCLEOTIDE SEQUENCE [LARGE SCALE GENOMIC DNA]</scope>
</reference>
<dbReference type="AlphaFoldDB" id="A0A1F6NE77"/>
<evidence type="ECO:0000256" key="1">
    <source>
        <dbReference type="SAM" id="Phobius"/>
    </source>
</evidence>
<protein>
    <recommendedName>
        <fullName evidence="4">Cohesin domain-containing protein</fullName>
    </recommendedName>
</protein>
<dbReference type="InterPro" id="IPR008965">
    <property type="entry name" value="CBM2/CBM3_carb-bd_dom_sf"/>
</dbReference>
<dbReference type="GO" id="GO:0030246">
    <property type="term" value="F:carbohydrate binding"/>
    <property type="evidence" value="ECO:0007669"/>
    <property type="project" value="InterPro"/>
</dbReference>
<dbReference type="Proteomes" id="UP000176300">
    <property type="component" value="Unassembled WGS sequence"/>
</dbReference>
<dbReference type="SUPFAM" id="SSF49384">
    <property type="entry name" value="Carbohydrate-binding domain"/>
    <property type="match status" value="1"/>
</dbReference>
<evidence type="ECO:0000313" key="3">
    <source>
        <dbReference type="Proteomes" id="UP000176300"/>
    </source>
</evidence>
<comment type="caution">
    <text evidence="2">The sequence shown here is derived from an EMBL/GenBank/DDBJ whole genome shotgun (WGS) entry which is preliminary data.</text>
</comment>